<dbReference type="Proteomes" id="UP001501729">
    <property type="component" value="Unassembled WGS sequence"/>
</dbReference>
<proteinExistence type="predicted"/>
<accession>A0AAV3UML8</accession>
<dbReference type="AlphaFoldDB" id="A0AAV3UML8"/>
<comment type="caution">
    <text evidence="2">The sequence shown here is derived from an EMBL/GenBank/DDBJ whole genome shotgun (WGS) entry which is preliminary data.</text>
</comment>
<dbReference type="RefSeq" id="WP_227773903.1">
    <property type="nucleotide sequence ID" value="NZ_BAABKX010000015.1"/>
</dbReference>
<dbReference type="GeneID" id="68614149"/>
<sequence length="101" mass="11271">MDRTSYRLEDDDRPSIAVINAIADHEGSSPDEIRPQLYDAVDPDALDSLFQPCVDGKLRRGGRAVFTYRGYRVTYESDGWIHVNDNQNAASGTSEHTPADE</sequence>
<name>A0AAV3UML8_9EURY</name>
<dbReference type="Pfam" id="PF18545">
    <property type="entry name" value="HalOD1"/>
    <property type="match status" value="1"/>
</dbReference>
<evidence type="ECO:0000313" key="2">
    <source>
        <dbReference type="EMBL" id="GAA5057630.1"/>
    </source>
</evidence>
<dbReference type="EMBL" id="BAABKX010000015">
    <property type="protein sequence ID" value="GAA5057630.1"/>
    <property type="molecule type" value="Genomic_DNA"/>
</dbReference>
<dbReference type="InterPro" id="IPR040624">
    <property type="entry name" value="HalOD1"/>
</dbReference>
<gene>
    <name evidence="2" type="ORF">GCM10025751_39780</name>
</gene>
<evidence type="ECO:0000313" key="3">
    <source>
        <dbReference type="Proteomes" id="UP001501729"/>
    </source>
</evidence>
<organism evidence="2 3">
    <name type="scientific">Haladaptatus pallidirubidus</name>
    <dbReference type="NCBI Taxonomy" id="1008152"/>
    <lineage>
        <taxon>Archaea</taxon>
        <taxon>Methanobacteriati</taxon>
        <taxon>Methanobacteriota</taxon>
        <taxon>Stenosarchaea group</taxon>
        <taxon>Halobacteria</taxon>
        <taxon>Halobacteriales</taxon>
        <taxon>Haladaptataceae</taxon>
        <taxon>Haladaptatus</taxon>
    </lineage>
</organism>
<keyword evidence="3" id="KW-1185">Reference proteome</keyword>
<reference evidence="2 3" key="1">
    <citation type="journal article" date="2019" name="Int. J. Syst. Evol. Microbiol.">
        <title>The Global Catalogue of Microorganisms (GCM) 10K type strain sequencing project: providing services to taxonomists for standard genome sequencing and annotation.</title>
        <authorList>
            <consortium name="The Broad Institute Genomics Platform"/>
            <consortium name="The Broad Institute Genome Sequencing Center for Infectious Disease"/>
            <person name="Wu L."/>
            <person name="Ma J."/>
        </authorList>
    </citation>
    <scope>NUCLEOTIDE SEQUENCE [LARGE SCALE GENOMIC DNA]</scope>
    <source>
        <strain evidence="2 3">JCM 17504</strain>
    </source>
</reference>
<evidence type="ECO:0000259" key="1">
    <source>
        <dbReference type="Pfam" id="PF18545"/>
    </source>
</evidence>
<protein>
    <recommendedName>
        <fullName evidence="1">Halobacterial output domain-containing protein</fullName>
    </recommendedName>
</protein>
<feature type="domain" description="Halobacterial output" evidence="1">
    <location>
        <begin position="10"/>
        <end position="84"/>
    </location>
</feature>